<dbReference type="GO" id="GO:0006260">
    <property type="term" value="P:DNA replication"/>
    <property type="evidence" value="ECO:0007669"/>
    <property type="project" value="UniProtKB-KW"/>
</dbReference>
<dbReference type="SUPFAM" id="SSF50249">
    <property type="entry name" value="Nucleic acid-binding proteins"/>
    <property type="match status" value="1"/>
</dbReference>
<dbReference type="SMART" id="SM00532">
    <property type="entry name" value="LIGANc"/>
    <property type="match status" value="1"/>
</dbReference>
<dbReference type="InterPro" id="IPR003439">
    <property type="entry name" value="ABC_transporter-like_ATP-bd"/>
</dbReference>
<name>A0A9N8YQB6_9GLOM</name>
<dbReference type="GO" id="GO:0006281">
    <property type="term" value="P:DNA repair"/>
    <property type="evidence" value="ECO:0007669"/>
    <property type="project" value="InterPro"/>
</dbReference>
<comment type="catalytic activity">
    <reaction evidence="5">
        <text>NAD(+) + (deoxyribonucleotide)n-3'-hydroxyl + 5'-phospho-(deoxyribonucleotide)m = (deoxyribonucleotide)n+m + AMP + beta-nicotinamide D-nucleotide.</text>
        <dbReference type="EC" id="6.5.1.2"/>
    </reaction>
</comment>
<evidence type="ECO:0000256" key="2">
    <source>
        <dbReference type="ARBA" id="ARBA00022598"/>
    </source>
</evidence>
<dbReference type="Proteomes" id="UP000789508">
    <property type="component" value="Unassembled WGS sequence"/>
</dbReference>
<dbReference type="GO" id="GO:0016887">
    <property type="term" value="F:ATP hydrolysis activity"/>
    <property type="evidence" value="ECO:0007669"/>
    <property type="project" value="InterPro"/>
</dbReference>
<dbReference type="Pfam" id="PF01653">
    <property type="entry name" value="DNA_ligase_aden"/>
    <property type="match status" value="1"/>
</dbReference>
<dbReference type="EMBL" id="CAJVPS010000012">
    <property type="protein sequence ID" value="CAG8440145.1"/>
    <property type="molecule type" value="Genomic_DNA"/>
</dbReference>
<reference evidence="7" key="1">
    <citation type="submission" date="2021-06" db="EMBL/GenBank/DDBJ databases">
        <authorList>
            <person name="Kallberg Y."/>
            <person name="Tangrot J."/>
            <person name="Rosling A."/>
        </authorList>
    </citation>
    <scope>NUCLEOTIDE SEQUENCE</scope>
    <source>
        <strain evidence="7">FL130A</strain>
    </source>
</reference>
<dbReference type="GO" id="GO:0042626">
    <property type="term" value="F:ATPase-coupled transmembrane transporter activity"/>
    <property type="evidence" value="ECO:0007669"/>
    <property type="project" value="TreeGrafter"/>
</dbReference>
<accession>A0A9N8YQB6</accession>
<evidence type="ECO:0000313" key="7">
    <source>
        <dbReference type="EMBL" id="CAG8440145.1"/>
    </source>
</evidence>
<protein>
    <recommendedName>
        <fullName evidence="1">DNA ligase (NAD(+))</fullName>
        <ecNumber evidence="1">6.5.1.2</ecNumber>
    </recommendedName>
</protein>
<dbReference type="PANTHER" id="PTHR24221">
    <property type="entry name" value="ATP-BINDING CASSETTE SUB-FAMILY B"/>
    <property type="match status" value="1"/>
</dbReference>
<dbReference type="InterPro" id="IPR027417">
    <property type="entry name" value="P-loop_NTPase"/>
</dbReference>
<dbReference type="EC" id="6.5.1.2" evidence="1"/>
<sequence length="478" mass="55063">MLSLDSVDNYENLLKFDERVKKLLKTDQEIEYVCEWKIDGLSVSLVYQNHQLVQISTRGNGEVGEDVTFNKELIKNIPFTLPETANCEVRGEIYMKKDEFFRLNKELEKIGNRLLANPRNAASGSLRTLIPLQNRKLNFFAYQLLNIELDSQITCLKKLEKLGFVVSPNYQLCKGIEKTKEFIQKYESKRENLDFESDGIVIKVNNYDFYQLLGQTKVSRNGRITYVAEIEPVTLQGSKINKVTLHNYSFIRNLKLNIGDETVIKKAEQKREELLKLAGFQKKSVDNILTSIENSKKKPLTNLLTALAILVNLVRKGSEVNNFTDLLPNLAKKVLEEELQIKGGHYTKNRLLDKFRCLPFEERQKRQNEINTLVEVETLPEKNDNLAGIQLNKQVRIKAIHFQKVTFDYQTQNKPILHHYQHTFTNQELNQLVGKNGTGKSTILYLLLGILTPQQGQIVVETETGSTYNLHQDLNLKT</sequence>
<dbReference type="AlphaFoldDB" id="A0A9N8YQB6"/>
<proteinExistence type="predicted"/>
<dbReference type="SUPFAM" id="SSF56091">
    <property type="entry name" value="DNA ligase/mRNA capping enzyme, catalytic domain"/>
    <property type="match status" value="1"/>
</dbReference>
<evidence type="ECO:0000313" key="8">
    <source>
        <dbReference type="Proteomes" id="UP000789508"/>
    </source>
</evidence>
<organism evidence="7 8">
    <name type="scientific">Ambispora leptoticha</name>
    <dbReference type="NCBI Taxonomy" id="144679"/>
    <lineage>
        <taxon>Eukaryota</taxon>
        <taxon>Fungi</taxon>
        <taxon>Fungi incertae sedis</taxon>
        <taxon>Mucoromycota</taxon>
        <taxon>Glomeromycotina</taxon>
        <taxon>Glomeromycetes</taxon>
        <taxon>Archaeosporales</taxon>
        <taxon>Ambisporaceae</taxon>
        <taxon>Ambispora</taxon>
    </lineage>
</organism>
<comment type="caution">
    <text evidence="7">The sequence shown here is derived from an EMBL/GenBank/DDBJ whole genome shotgun (WGS) entry which is preliminary data.</text>
</comment>
<dbReference type="Pfam" id="PF00005">
    <property type="entry name" value="ABC_tran"/>
    <property type="match status" value="1"/>
</dbReference>
<dbReference type="OrthoDB" id="446168at2759"/>
<evidence type="ECO:0000256" key="3">
    <source>
        <dbReference type="ARBA" id="ARBA00022705"/>
    </source>
</evidence>
<keyword evidence="4" id="KW-0520">NAD</keyword>
<evidence type="ECO:0000259" key="6">
    <source>
        <dbReference type="SMART" id="SM00532"/>
    </source>
</evidence>
<dbReference type="Gene3D" id="3.40.50.300">
    <property type="entry name" value="P-loop containing nucleotide triphosphate hydrolases"/>
    <property type="match status" value="1"/>
</dbReference>
<evidence type="ECO:0000256" key="1">
    <source>
        <dbReference type="ARBA" id="ARBA00012722"/>
    </source>
</evidence>
<dbReference type="InterPro" id="IPR039421">
    <property type="entry name" value="Type_1_exporter"/>
</dbReference>
<dbReference type="InterPro" id="IPR013839">
    <property type="entry name" value="DNAligase_adenylation"/>
</dbReference>
<keyword evidence="3" id="KW-0235">DNA replication</keyword>
<dbReference type="GO" id="GO:0005524">
    <property type="term" value="F:ATP binding"/>
    <property type="evidence" value="ECO:0007669"/>
    <property type="project" value="InterPro"/>
</dbReference>
<gene>
    <name evidence="7" type="ORF">ALEPTO_LOCUS237</name>
</gene>
<keyword evidence="8" id="KW-1185">Reference proteome</keyword>
<dbReference type="Gene3D" id="2.40.50.140">
    <property type="entry name" value="Nucleic acid-binding proteins"/>
    <property type="match status" value="1"/>
</dbReference>
<evidence type="ECO:0000256" key="5">
    <source>
        <dbReference type="ARBA" id="ARBA00034005"/>
    </source>
</evidence>
<dbReference type="SUPFAM" id="SSF52540">
    <property type="entry name" value="P-loop containing nucleoside triphosphate hydrolases"/>
    <property type="match status" value="1"/>
</dbReference>
<evidence type="ECO:0000256" key="4">
    <source>
        <dbReference type="ARBA" id="ARBA00023027"/>
    </source>
</evidence>
<dbReference type="GO" id="GO:0003911">
    <property type="term" value="F:DNA ligase (NAD+) activity"/>
    <property type="evidence" value="ECO:0007669"/>
    <property type="project" value="UniProtKB-EC"/>
</dbReference>
<dbReference type="PANTHER" id="PTHR24221:SF654">
    <property type="entry name" value="ATP-BINDING CASSETTE SUB-FAMILY B MEMBER 6"/>
    <property type="match status" value="1"/>
</dbReference>
<dbReference type="Gene3D" id="3.30.470.30">
    <property type="entry name" value="DNA ligase/mRNA capping enzyme"/>
    <property type="match status" value="1"/>
</dbReference>
<dbReference type="InterPro" id="IPR013840">
    <property type="entry name" value="DNAligase_N"/>
</dbReference>
<keyword evidence="2" id="KW-0436">Ligase</keyword>
<dbReference type="InterPro" id="IPR012340">
    <property type="entry name" value="NA-bd_OB-fold"/>
</dbReference>
<feature type="domain" description="NAD-dependent DNA ligase N-terminal" evidence="6">
    <location>
        <begin position="1"/>
        <end position="285"/>
    </location>
</feature>